<organism evidence="2 3">
    <name type="scientific">Piptocephalis cylindrospora</name>
    <dbReference type="NCBI Taxonomy" id="1907219"/>
    <lineage>
        <taxon>Eukaryota</taxon>
        <taxon>Fungi</taxon>
        <taxon>Fungi incertae sedis</taxon>
        <taxon>Zoopagomycota</taxon>
        <taxon>Zoopagomycotina</taxon>
        <taxon>Zoopagomycetes</taxon>
        <taxon>Zoopagales</taxon>
        <taxon>Piptocephalidaceae</taxon>
        <taxon>Piptocephalis</taxon>
    </lineage>
</organism>
<sequence>AELSILVVGQDVPQSPFVDICTKILSKAGLQPQTHGMGTNIEGKPTTILSAVQDCHREVNQAAKSRM</sequence>
<gene>
    <name evidence="2" type="ORF">BJ684DRAFT_5354</name>
</gene>
<reference evidence="3" key="1">
    <citation type="journal article" date="2018" name="Nat. Microbiol.">
        <title>Leveraging single-cell genomics to expand the fungal tree of life.</title>
        <authorList>
            <person name="Ahrendt S.R."/>
            <person name="Quandt C.A."/>
            <person name="Ciobanu D."/>
            <person name="Clum A."/>
            <person name="Salamov A."/>
            <person name="Andreopoulos B."/>
            <person name="Cheng J.F."/>
            <person name="Woyke T."/>
            <person name="Pelin A."/>
            <person name="Henrissat B."/>
            <person name="Reynolds N.K."/>
            <person name="Benny G.L."/>
            <person name="Smith M.E."/>
            <person name="James T.Y."/>
            <person name="Grigoriev I.V."/>
        </authorList>
    </citation>
    <scope>NUCLEOTIDE SEQUENCE [LARGE SCALE GENOMIC DNA]</scope>
</reference>
<evidence type="ECO:0000313" key="3">
    <source>
        <dbReference type="Proteomes" id="UP000267251"/>
    </source>
</evidence>
<dbReference type="Gene3D" id="3.30.70.930">
    <property type="match status" value="1"/>
</dbReference>
<accession>A0A4P9Y0V6</accession>
<dbReference type="Pfam" id="PF01910">
    <property type="entry name" value="Thiamine_BP"/>
    <property type="match status" value="1"/>
</dbReference>
<feature type="non-terminal residue" evidence="2">
    <location>
        <position position="67"/>
    </location>
</feature>
<dbReference type="Proteomes" id="UP000267251">
    <property type="component" value="Unassembled WGS sequence"/>
</dbReference>
<dbReference type="AlphaFoldDB" id="A0A4P9Y0V6"/>
<dbReference type="InterPro" id="IPR029756">
    <property type="entry name" value="MTH1187/YkoF-like"/>
</dbReference>
<evidence type="ECO:0000313" key="2">
    <source>
        <dbReference type="EMBL" id="RKP12377.1"/>
    </source>
</evidence>
<keyword evidence="3" id="KW-1185">Reference proteome</keyword>
<dbReference type="InterPro" id="IPR002767">
    <property type="entry name" value="Thiamine_BP"/>
</dbReference>
<protein>
    <recommendedName>
        <fullName evidence="1">Thiamine-binding protein domain-containing protein</fullName>
    </recommendedName>
</protein>
<dbReference type="OrthoDB" id="5587367at2759"/>
<name>A0A4P9Y0V6_9FUNG</name>
<proteinExistence type="predicted"/>
<evidence type="ECO:0000259" key="1">
    <source>
        <dbReference type="Pfam" id="PF01910"/>
    </source>
</evidence>
<dbReference type="EMBL" id="KZ988354">
    <property type="protein sequence ID" value="RKP12377.1"/>
    <property type="molecule type" value="Genomic_DNA"/>
</dbReference>
<feature type="domain" description="Thiamine-binding protein" evidence="1">
    <location>
        <begin position="1"/>
        <end position="64"/>
    </location>
</feature>
<dbReference type="SUPFAM" id="SSF89957">
    <property type="entry name" value="MTH1187/YkoF-like"/>
    <property type="match status" value="1"/>
</dbReference>
<feature type="non-terminal residue" evidence="2">
    <location>
        <position position="1"/>
    </location>
</feature>